<dbReference type="Pfam" id="PF03108">
    <property type="entry name" value="DBD_Tnp_Mut"/>
    <property type="match status" value="1"/>
</dbReference>
<proteinExistence type="predicted"/>
<evidence type="ECO:0000256" key="1">
    <source>
        <dbReference type="SAM" id="MobiDB-lite"/>
    </source>
</evidence>
<feature type="region of interest" description="Disordered" evidence="1">
    <location>
        <begin position="1"/>
        <end position="54"/>
    </location>
</feature>
<gene>
    <name evidence="3" type="ORF">IFM89_023857</name>
</gene>
<feature type="domain" description="Transposase MuDR plant" evidence="2">
    <location>
        <begin position="105"/>
        <end position="159"/>
    </location>
</feature>
<sequence>MNDDLPPIIPVMLDPQPQNNSSPPHISLNNSAPPPLQISSPPPPPPPRPIDDIEEDEGYRSIHSSEDEEEFEIANRLDFNDFIAMIDNVYDGDDRSEQSMNKPQIWKVGMEWPNIRVLRDDIKDFCIANRFAGDLVKNERKRVRVVCLGEDKKKVQCPWFAQFKLQDDGFTMRLNTLKEEHTCEADCDMLNRMANANWVLRKIEEQIKVHFKTMSLAFIKEEIMRVFHVNISYWTA</sequence>
<dbReference type="Proteomes" id="UP000631114">
    <property type="component" value="Unassembled WGS sequence"/>
</dbReference>
<evidence type="ECO:0000259" key="2">
    <source>
        <dbReference type="Pfam" id="PF03108"/>
    </source>
</evidence>
<comment type="caution">
    <text evidence="3">The sequence shown here is derived from an EMBL/GenBank/DDBJ whole genome shotgun (WGS) entry which is preliminary data.</text>
</comment>
<protein>
    <recommendedName>
        <fullName evidence="2">Transposase MuDR plant domain-containing protein</fullName>
    </recommendedName>
</protein>
<dbReference type="InterPro" id="IPR004332">
    <property type="entry name" value="Transposase_MuDR"/>
</dbReference>
<dbReference type="EMBL" id="JADFTS010000003">
    <property type="protein sequence ID" value="KAF9615488.1"/>
    <property type="molecule type" value="Genomic_DNA"/>
</dbReference>
<dbReference type="AlphaFoldDB" id="A0A835M0V4"/>
<evidence type="ECO:0000313" key="4">
    <source>
        <dbReference type="Proteomes" id="UP000631114"/>
    </source>
</evidence>
<name>A0A835M0V4_9MAGN</name>
<evidence type="ECO:0000313" key="3">
    <source>
        <dbReference type="EMBL" id="KAF9615488.1"/>
    </source>
</evidence>
<organism evidence="3 4">
    <name type="scientific">Coptis chinensis</name>
    <dbReference type="NCBI Taxonomy" id="261450"/>
    <lineage>
        <taxon>Eukaryota</taxon>
        <taxon>Viridiplantae</taxon>
        <taxon>Streptophyta</taxon>
        <taxon>Embryophyta</taxon>
        <taxon>Tracheophyta</taxon>
        <taxon>Spermatophyta</taxon>
        <taxon>Magnoliopsida</taxon>
        <taxon>Ranunculales</taxon>
        <taxon>Ranunculaceae</taxon>
        <taxon>Coptidoideae</taxon>
        <taxon>Coptis</taxon>
    </lineage>
</organism>
<dbReference type="OrthoDB" id="1746950at2759"/>
<feature type="compositionally biased region" description="Pro residues" evidence="1">
    <location>
        <begin position="32"/>
        <end position="48"/>
    </location>
</feature>
<keyword evidence="4" id="KW-1185">Reference proteome</keyword>
<accession>A0A835M0V4</accession>
<feature type="compositionally biased region" description="Polar residues" evidence="1">
    <location>
        <begin position="16"/>
        <end position="30"/>
    </location>
</feature>
<reference evidence="3 4" key="1">
    <citation type="submission" date="2020-10" db="EMBL/GenBank/DDBJ databases">
        <title>The Coptis chinensis genome and diversification of protoberbering-type alkaloids.</title>
        <authorList>
            <person name="Wang B."/>
            <person name="Shu S."/>
            <person name="Song C."/>
            <person name="Liu Y."/>
        </authorList>
    </citation>
    <scope>NUCLEOTIDE SEQUENCE [LARGE SCALE GENOMIC DNA]</scope>
    <source>
        <strain evidence="3">HL-2020</strain>
        <tissue evidence="3">Leaf</tissue>
    </source>
</reference>